<dbReference type="Pfam" id="PF08271">
    <property type="entry name" value="Zn_Ribbon_TF"/>
    <property type="match status" value="1"/>
</dbReference>
<proteinExistence type="inferred from homology"/>
<dbReference type="EMBL" id="JANIEX010000307">
    <property type="protein sequence ID" value="KAJ3569091.1"/>
    <property type="molecule type" value="Genomic_DNA"/>
</dbReference>
<evidence type="ECO:0000259" key="9">
    <source>
        <dbReference type="PROSITE" id="PS51134"/>
    </source>
</evidence>
<dbReference type="CDD" id="cd20551">
    <property type="entry name" value="CYCLIN_TFIIB_rpt1"/>
    <property type="match status" value="1"/>
</dbReference>
<evidence type="ECO:0000313" key="10">
    <source>
        <dbReference type="EMBL" id="KAJ3569091.1"/>
    </source>
</evidence>
<keyword evidence="5" id="KW-0804">Transcription</keyword>
<feature type="region of interest" description="Disordered" evidence="8">
    <location>
        <begin position="268"/>
        <end position="382"/>
    </location>
</feature>
<evidence type="ECO:0000256" key="7">
    <source>
        <dbReference type="PROSITE-ProRule" id="PRU00469"/>
    </source>
</evidence>
<dbReference type="InterPro" id="IPR023486">
    <property type="entry name" value="TFIIB_CS"/>
</dbReference>
<evidence type="ECO:0000256" key="6">
    <source>
        <dbReference type="ARBA" id="ARBA00031706"/>
    </source>
</evidence>
<evidence type="ECO:0000256" key="4">
    <source>
        <dbReference type="ARBA" id="ARBA00023015"/>
    </source>
</evidence>
<dbReference type="Pfam" id="PF00382">
    <property type="entry name" value="TFIIB"/>
    <property type="match status" value="2"/>
</dbReference>
<keyword evidence="11" id="KW-1185">Reference proteome</keyword>
<dbReference type="PRINTS" id="PR00685">
    <property type="entry name" value="TIFACTORIIB"/>
</dbReference>
<dbReference type="Gene3D" id="2.20.25.10">
    <property type="match status" value="1"/>
</dbReference>
<dbReference type="PANTHER" id="PTHR11618">
    <property type="entry name" value="TRANSCRIPTION INITIATION FACTOR IIB-RELATED"/>
    <property type="match status" value="1"/>
</dbReference>
<feature type="region of interest" description="Disordered" evidence="8">
    <location>
        <begin position="88"/>
        <end position="112"/>
    </location>
</feature>
<keyword evidence="3" id="KW-0677">Repeat</keyword>
<feature type="compositionally biased region" description="Acidic residues" evidence="8">
    <location>
        <begin position="345"/>
        <end position="358"/>
    </location>
</feature>
<keyword evidence="7" id="KW-0863">Zinc-finger</keyword>
<evidence type="ECO:0000256" key="8">
    <source>
        <dbReference type="SAM" id="MobiDB-lite"/>
    </source>
</evidence>
<keyword evidence="4" id="KW-0805">Transcription regulation</keyword>
<evidence type="ECO:0000313" key="11">
    <source>
        <dbReference type="Proteomes" id="UP001213000"/>
    </source>
</evidence>
<dbReference type="GO" id="GO:0008270">
    <property type="term" value="F:zinc ion binding"/>
    <property type="evidence" value="ECO:0007669"/>
    <property type="project" value="UniProtKB-KW"/>
</dbReference>
<keyword evidence="7" id="KW-0862">Zinc</keyword>
<dbReference type="GO" id="GO:0006367">
    <property type="term" value="P:transcription initiation at RNA polymerase II promoter"/>
    <property type="evidence" value="ECO:0007669"/>
    <property type="project" value="TreeGrafter"/>
</dbReference>
<dbReference type="GO" id="GO:0097550">
    <property type="term" value="C:transcription preinitiation complex"/>
    <property type="evidence" value="ECO:0007669"/>
    <property type="project" value="TreeGrafter"/>
</dbReference>
<dbReference type="InterPro" id="IPR013150">
    <property type="entry name" value="TFIIB_cyclin"/>
</dbReference>
<dbReference type="GO" id="GO:0016251">
    <property type="term" value="F:RNA polymerase II general transcription initiation factor activity"/>
    <property type="evidence" value="ECO:0007669"/>
    <property type="project" value="TreeGrafter"/>
</dbReference>
<accession>A0AAD5VT56</accession>
<reference evidence="10" key="1">
    <citation type="submission" date="2022-07" db="EMBL/GenBank/DDBJ databases">
        <title>Genome Sequence of Leucocoprinus birnbaumii.</title>
        <authorList>
            <person name="Buettner E."/>
        </authorList>
    </citation>
    <scope>NUCLEOTIDE SEQUENCE</scope>
    <source>
        <strain evidence="10">VT141</strain>
    </source>
</reference>
<protein>
    <recommendedName>
        <fullName evidence="2">Transcription initiation factor IIB</fullName>
    </recommendedName>
    <alternativeName>
        <fullName evidence="6">General transcription factor TFIIB</fullName>
    </alternativeName>
</protein>
<evidence type="ECO:0000256" key="1">
    <source>
        <dbReference type="ARBA" id="ARBA00010857"/>
    </source>
</evidence>
<gene>
    <name evidence="10" type="ORF">NP233_g5284</name>
</gene>
<dbReference type="InterPro" id="IPR013763">
    <property type="entry name" value="Cyclin-like_dom"/>
</dbReference>
<dbReference type="SMART" id="SM00385">
    <property type="entry name" value="CYCLIN"/>
    <property type="match status" value="2"/>
</dbReference>
<evidence type="ECO:0000256" key="3">
    <source>
        <dbReference type="ARBA" id="ARBA00022737"/>
    </source>
</evidence>
<dbReference type="GO" id="GO:0070897">
    <property type="term" value="P:transcription preinitiation complex assembly"/>
    <property type="evidence" value="ECO:0007669"/>
    <property type="project" value="InterPro"/>
</dbReference>
<dbReference type="PANTHER" id="PTHR11618:SF13">
    <property type="entry name" value="TRANSCRIPTION INITIATION FACTOR IIB"/>
    <property type="match status" value="1"/>
</dbReference>
<dbReference type="Proteomes" id="UP001213000">
    <property type="component" value="Unassembled WGS sequence"/>
</dbReference>
<sequence length="764" mass="85748">MSQMFKFQAGGIPLPRIAVNSLLTKVVSKLRLYSRTMAYHDRRDNPEFVTAYTVSEVQSPAPDPWRKQRLERSEEGLTVEEVFIAPPLPRRPDYEYPNHQYSSRGSKARTPSMTPVGYREDYYEHPVPGHDQARPRERDWHQWRAGSPQISDSSSGCSASDCEECAYAESAGQFHSQSRLRRTKPVPYVIVPGNSIGLRTTPPPHLPDSISVHSNEYAHRPPPLPYRLHDSAHHILPNSHNQVVLFQGTAYSGRSGVRVGSDEMSMLSSSVSSPRWSETGQRYLSGSDSYSDAPSHSPQTSLRGLYEQPDPRFMSFRPPPRGRVRRPVIISRSNEEYNSRTFAEEPYEANDYSDDYSEGSDRRYLESDSEGSFSSRGSDEPHRRDYDRRYWYWLIGPNSPVSRFVRFESAMAYSQPFPLAQGKAPPQLQPTYGPDLSVRLICPDCRDPNPNIVEEFGSGDLVCGSCGLVLGDRIVDTRSEWRTFANDEGDDPSRVGAASDPLMEGMEQLDTVISFRDGGSGIARELQRAASRSQSSRSERNILTAFRDISSWCDQFSLPKTISDIAKQLYKRSDEEKLLRGKPLDAVIAACIFIACRQAHVPRTFREICTLTHVSKKVLGQCYKALEQAFNLSPGATHNSNSTSAPTGPENLLVRYCNHLDLPPNVQSICSDIIVTARKHGIADGRSPVSIAGGAIYFTCILLDLLDNKKKRGVRDISAVAGVSEGTIKLVYRLYYAEREKLVKKEWIEEGKADLSRLQHDPAK</sequence>
<dbReference type="PROSITE" id="PS51134">
    <property type="entry name" value="ZF_TFIIB"/>
    <property type="match status" value="1"/>
</dbReference>
<dbReference type="PROSITE" id="PS00782">
    <property type="entry name" value="TFIIB"/>
    <property type="match status" value="1"/>
</dbReference>
<feature type="compositionally biased region" description="Polar residues" evidence="8">
    <location>
        <begin position="99"/>
        <end position="112"/>
    </location>
</feature>
<feature type="domain" description="TFIIB-type" evidence="9">
    <location>
        <begin position="438"/>
        <end position="471"/>
    </location>
</feature>
<comment type="similarity">
    <text evidence="1">Belongs to the TFIIB family.</text>
</comment>
<dbReference type="Gene3D" id="1.10.472.10">
    <property type="entry name" value="Cyclin-like"/>
    <property type="match status" value="2"/>
</dbReference>
<name>A0AAD5VT56_9AGAR</name>
<dbReference type="GO" id="GO:0005634">
    <property type="term" value="C:nucleus"/>
    <property type="evidence" value="ECO:0007669"/>
    <property type="project" value="TreeGrafter"/>
</dbReference>
<dbReference type="SUPFAM" id="SSF47954">
    <property type="entry name" value="Cyclin-like"/>
    <property type="match status" value="2"/>
</dbReference>
<dbReference type="SUPFAM" id="SSF57783">
    <property type="entry name" value="Zinc beta-ribbon"/>
    <property type="match status" value="1"/>
</dbReference>
<dbReference type="FunFam" id="2.20.25.10:FF:000036">
    <property type="entry name" value="Transcription initiation factor IIB"/>
    <property type="match status" value="1"/>
</dbReference>
<dbReference type="AlphaFoldDB" id="A0AAD5VT56"/>
<keyword evidence="7" id="KW-0479">Metal-binding</keyword>
<dbReference type="InterPro" id="IPR013137">
    <property type="entry name" value="Znf_TFIIB"/>
</dbReference>
<comment type="caution">
    <text evidence="10">The sequence shown here is derived from an EMBL/GenBank/DDBJ whole genome shotgun (WGS) entry which is preliminary data.</text>
</comment>
<evidence type="ECO:0000256" key="2">
    <source>
        <dbReference type="ARBA" id="ARBA00013932"/>
    </source>
</evidence>
<organism evidence="10 11">
    <name type="scientific">Leucocoprinus birnbaumii</name>
    <dbReference type="NCBI Taxonomy" id="56174"/>
    <lineage>
        <taxon>Eukaryota</taxon>
        <taxon>Fungi</taxon>
        <taxon>Dikarya</taxon>
        <taxon>Basidiomycota</taxon>
        <taxon>Agaricomycotina</taxon>
        <taxon>Agaricomycetes</taxon>
        <taxon>Agaricomycetidae</taxon>
        <taxon>Agaricales</taxon>
        <taxon>Agaricineae</taxon>
        <taxon>Agaricaceae</taxon>
        <taxon>Leucocoprinus</taxon>
    </lineage>
</organism>
<dbReference type="GO" id="GO:0017025">
    <property type="term" value="F:TBP-class protein binding"/>
    <property type="evidence" value="ECO:0007669"/>
    <property type="project" value="InterPro"/>
</dbReference>
<feature type="compositionally biased region" description="Polar residues" evidence="8">
    <location>
        <begin position="278"/>
        <end position="302"/>
    </location>
</feature>
<feature type="compositionally biased region" description="Low complexity" evidence="8">
    <location>
        <begin position="268"/>
        <end position="277"/>
    </location>
</feature>
<evidence type="ECO:0000256" key="5">
    <source>
        <dbReference type="ARBA" id="ARBA00023163"/>
    </source>
</evidence>
<dbReference type="InterPro" id="IPR036915">
    <property type="entry name" value="Cyclin-like_sf"/>
</dbReference>
<dbReference type="InterPro" id="IPR000812">
    <property type="entry name" value="TFIIB"/>
</dbReference>